<evidence type="ECO:0008006" key="5">
    <source>
        <dbReference type="Google" id="ProtNLM"/>
    </source>
</evidence>
<protein>
    <recommendedName>
        <fullName evidence="5">DUF3805 domain-containing protein</fullName>
    </recommendedName>
</protein>
<feature type="chain" id="PRO_5011620168" description="DUF3805 domain-containing protein" evidence="2">
    <location>
        <begin position="20"/>
        <end position="196"/>
    </location>
</feature>
<sequence length="196" mass="21986">MKTLAIACLILVLTGNLFAQNKFGILTYQIPDHWEVAEVSGNLVLFNPANPGCRIAFFPTTQTIIDTEEEFLELGSQKINELRSQNFTHYPVEKIEQEGWIIFRTLIAHNNPQYNLIFMITLSNSNETTGFLYEANSASCNDEIIQILSILDIQPSPAPELTVQDPTKPQPKGKAQPMKDLRRVAEPQKGKGKGKN</sequence>
<feature type="region of interest" description="Disordered" evidence="1">
    <location>
        <begin position="158"/>
        <end position="196"/>
    </location>
</feature>
<dbReference type="AlphaFoldDB" id="A0A1G5Y7C8"/>
<keyword evidence="2" id="KW-0732">Signal</keyword>
<gene>
    <name evidence="3" type="ORF">SAMN03080617_02319</name>
</gene>
<name>A0A1G5Y7C8_9BACT</name>
<proteinExistence type="predicted"/>
<evidence type="ECO:0000256" key="1">
    <source>
        <dbReference type="SAM" id="MobiDB-lite"/>
    </source>
</evidence>
<reference evidence="4" key="1">
    <citation type="submission" date="2016-10" db="EMBL/GenBank/DDBJ databases">
        <authorList>
            <person name="Varghese N."/>
            <person name="Submissions S."/>
        </authorList>
    </citation>
    <scope>NUCLEOTIDE SEQUENCE [LARGE SCALE GENOMIC DNA]</scope>
    <source>
        <strain evidence="4">DSM 22703</strain>
    </source>
</reference>
<dbReference type="Proteomes" id="UP000198756">
    <property type="component" value="Unassembled WGS sequence"/>
</dbReference>
<organism evidence="3 4">
    <name type="scientific">Algoriphagus alkaliphilus</name>
    <dbReference type="NCBI Taxonomy" id="279824"/>
    <lineage>
        <taxon>Bacteria</taxon>
        <taxon>Pseudomonadati</taxon>
        <taxon>Bacteroidota</taxon>
        <taxon>Cytophagia</taxon>
        <taxon>Cytophagales</taxon>
        <taxon>Cyclobacteriaceae</taxon>
        <taxon>Algoriphagus</taxon>
    </lineage>
</organism>
<dbReference type="STRING" id="279824.SAMN03080617_02319"/>
<evidence type="ECO:0000256" key="2">
    <source>
        <dbReference type="SAM" id="SignalP"/>
    </source>
</evidence>
<feature type="compositionally biased region" description="Basic and acidic residues" evidence="1">
    <location>
        <begin position="177"/>
        <end position="189"/>
    </location>
</feature>
<dbReference type="EMBL" id="FMXE01000014">
    <property type="protein sequence ID" value="SDA78563.1"/>
    <property type="molecule type" value="Genomic_DNA"/>
</dbReference>
<keyword evidence="4" id="KW-1185">Reference proteome</keyword>
<evidence type="ECO:0000313" key="4">
    <source>
        <dbReference type="Proteomes" id="UP000198756"/>
    </source>
</evidence>
<dbReference type="RefSeq" id="WP_139183617.1">
    <property type="nucleotide sequence ID" value="NZ_FMXE01000014.1"/>
</dbReference>
<feature type="signal peptide" evidence="2">
    <location>
        <begin position="1"/>
        <end position="19"/>
    </location>
</feature>
<accession>A0A1G5Y7C8</accession>
<evidence type="ECO:0000313" key="3">
    <source>
        <dbReference type="EMBL" id="SDA78563.1"/>
    </source>
</evidence>